<sequence>MALYSGHSAYRVNPGDDGQTRRSCKGGQITPQREALALPPSPDKTPASKTKEIRSPAKDCKECLPALGPSNVTHNEHCVQQAAELLMVLASDVAIEGGKEDIAIDGDGSITIESDGDTEVDEDAPYQYPEPNFLGDGRIQYNSSNYKRLEIYADTIEAAYNSSTAFQYPRSSFSNAFQAMKTQELERKQREEAELRIENTAKRATKKKISKSTPAKGTPEERLMNSCLSEKAEDIEKFFAEALPKYWATGIANFDQGLAEQIALRDAEFAKHAHIDPRVIDCRQIKQETLCLPSSLKNLVIAMEPKHQLVGATNQLQRGKRQSKPT</sequence>
<proteinExistence type="predicted"/>
<evidence type="ECO:0000313" key="2">
    <source>
        <dbReference type="EMBL" id="RDW88026.1"/>
    </source>
</evidence>
<accession>A0A3D8SP06</accession>
<organism evidence="2 3">
    <name type="scientific">Coleophoma cylindrospora</name>
    <dbReference type="NCBI Taxonomy" id="1849047"/>
    <lineage>
        <taxon>Eukaryota</taxon>
        <taxon>Fungi</taxon>
        <taxon>Dikarya</taxon>
        <taxon>Ascomycota</taxon>
        <taxon>Pezizomycotina</taxon>
        <taxon>Leotiomycetes</taxon>
        <taxon>Helotiales</taxon>
        <taxon>Dermateaceae</taxon>
        <taxon>Coleophoma</taxon>
    </lineage>
</organism>
<reference evidence="2 3" key="1">
    <citation type="journal article" date="2018" name="IMA Fungus">
        <title>IMA Genome-F 9: Draft genome sequence of Annulohypoxylon stygium, Aspergillus mulundensis, Berkeleyomyces basicola (syn. Thielaviopsis basicola), Ceratocystis smalleyi, two Cercospora beticola strains, Coleophoma cylindrospora, Fusarium fracticaudum, Phialophora cf. hyalina, and Morchella septimelata.</title>
        <authorList>
            <person name="Wingfield B.D."/>
            <person name="Bills G.F."/>
            <person name="Dong Y."/>
            <person name="Huang W."/>
            <person name="Nel W.J."/>
            <person name="Swalarsk-Parry B.S."/>
            <person name="Vaghefi N."/>
            <person name="Wilken P.M."/>
            <person name="An Z."/>
            <person name="de Beer Z.W."/>
            <person name="De Vos L."/>
            <person name="Chen L."/>
            <person name="Duong T.A."/>
            <person name="Gao Y."/>
            <person name="Hammerbacher A."/>
            <person name="Kikkert J.R."/>
            <person name="Li Y."/>
            <person name="Li H."/>
            <person name="Li K."/>
            <person name="Li Q."/>
            <person name="Liu X."/>
            <person name="Ma X."/>
            <person name="Naidoo K."/>
            <person name="Pethybridge S.J."/>
            <person name="Sun J."/>
            <person name="Steenkamp E.T."/>
            <person name="van der Nest M.A."/>
            <person name="van Wyk S."/>
            <person name="Wingfield M.J."/>
            <person name="Xiong C."/>
            <person name="Yue Q."/>
            <person name="Zhang X."/>
        </authorList>
    </citation>
    <scope>NUCLEOTIDE SEQUENCE [LARGE SCALE GENOMIC DNA]</scope>
    <source>
        <strain evidence="2 3">BP6252</strain>
    </source>
</reference>
<dbReference type="Proteomes" id="UP000256645">
    <property type="component" value="Unassembled WGS sequence"/>
</dbReference>
<protein>
    <submittedName>
        <fullName evidence="2">Uncharacterized protein</fullName>
    </submittedName>
</protein>
<dbReference type="EMBL" id="PDLM01000001">
    <property type="protein sequence ID" value="RDW88026.1"/>
    <property type="molecule type" value="Genomic_DNA"/>
</dbReference>
<evidence type="ECO:0000313" key="3">
    <source>
        <dbReference type="Proteomes" id="UP000256645"/>
    </source>
</evidence>
<keyword evidence="3" id="KW-1185">Reference proteome</keyword>
<feature type="region of interest" description="Disordered" evidence="1">
    <location>
        <begin position="1"/>
        <end position="55"/>
    </location>
</feature>
<dbReference type="OrthoDB" id="10326263at2759"/>
<gene>
    <name evidence="2" type="ORF">BP6252_00058</name>
</gene>
<dbReference type="AlphaFoldDB" id="A0A3D8SP06"/>
<name>A0A3D8SP06_9HELO</name>
<evidence type="ECO:0000256" key="1">
    <source>
        <dbReference type="SAM" id="MobiDB-lite"/>
    </source>
</evidence>
<comment type="caution">
    <text evidence="2">The sequence shown here is derived from an EMBL/GenBank/DDBJ whole genome shotgun (WGS) entry which is preliminary data.</text>
</comment>